<name>A0A6J4JH97_9CYAN</name>
<dbReference type="AlphaFoldDB" id="A0A6J4JH97"/>
<accession>A0A6J4JH97</accession>
<reference evidence="1" key="1">
    <citation type="submission" date="2020-02" db="EMBL/GenBank/DDBJ databases">
        <authorList>
            <person name="Meier V. D."/>
        </authorList>
    </citation>
    <scope>NUCLEOTIDE SEQUENCE</scope>
    <source>
        <strain evidence="1">AVDCRST_MAG92</strain>
    </source>
</reference>
<dbReference type="EMBL" id="CADCTM010000573">
    <property type="protein sequence ID" value="CAA9278947.1"/>
    <property type="molecule type" value="Genomic_DNA"/>
</dbReference>
<organism evidence="1">
    <name type="scientific">uncultured Coleofasciculus sp</name>
    <dbReference type="NCBI Taxonomy" id="1267456"/>
    <lineage>
        <taxon>Bacteria</taxon>
        <taxon>Bacillati</taxon>
        <taxon>Cyanobacteriota</taxon>
        <taxon>Cyanophyceae</taxon>
        <taxon>Coleofasciculales</taxon>
        <taxon>Coleofasciculaceae</taxon>
        <taxon>Coleofasciculus</taxon>
        <taxon>environmental samples</taxon>
    </lineage>
</organism>
<gene>
    <name evidence="1" type="ORF">AVDCRST_MAG92-3399</name>
</gene>
<protein>
    <submittedName>
        <fullName evidence="1">Uncharacterized protein</fullName>
    </submittedName>
</protein>
<sequence>MGSVLNSYAVNPDIKIILATDVSAETNAVIAQPEIRTVRDLKSNMIGVRLGGSVTCL</sequence>
<evidence type="ECO:0000313" key="1">
    <source>
        <dbReference type="EMBL" id="CAA9278947.1"/>
    </source>
</evidence>
<proteinExistence type="predicted"/>